<feature type="chain" id="PRO_5001637889" description="EGF-like domain-containing protein" evidence="5">
    <location>
        <begin position="18"/>
        <end position="414"/>
    </location>
</feature>
<accession>A0A067CLL7</accession>
<organism evidence="7 8">
    <name type="scientific">Saprolegnia parasitica (strain CBS 223.65)</name>
    <dbReference type="NCBI Taxonomy" id="695850"/>
    <lineage>
        <taxon>Eukaryota</taxon>
        <taxon>Sar</taxon>
        <taxon>Stramenopiles</taxon>
        <taxon>Oomycota</taxon>
        <taxon>Saprolegniomycetes</taxon>
        <taxon>Saprolegniales</taxon>
        <taxon>Saprolegniaceae</taxon>
        <taxon>Saprolegnia</taxon>
    </lineage>
</organism>
<gene>
    <name evidence="7" type="ORF">SPRG_03523</name>
</gene>
<reference evidence="7 8" key="1">
    <citation type="journal article" date="2013" name="PLoS Genet.">
        <title>Distinctive expansion of potential virulence genes in the genome of the oomycete fish pathogen Saprolegnia parasitica.</title>
        <authorList>
            <person name="Jiang R.H."/>
            <person name="de Bruijn I."/>
            <person name="Haas B.J."/>
            <person name="Belmonte R."/>
            <person name="Lobach L."/>
            <person name="Christie J."/>
            <person name="van den Ackerveken G."/>
            <person name="Bottin A."/>
            <person name="Bulone V."/>
            <person name="Diaz-Moreno S.M."/>
            <person name="Dumas B."/>
            <person name="Fan L."/>
            <person name="Gaulin E."/>
            <person name="Govers F."/>
            <person name="Grenville-Briggs L.J."/>
            <person name="Horner N.R."/>
            <person name="Levin J.Z."/>
            <person name="Mammella M."/>
            <person name="Meijer H.J."/>
            <person name="Morris P."/>
            <person name="Nusbaum C."/>
            <person name="Oome S."/>
            <person name="Phillips A.J."/>
            <person name="van Rooyen D."/>
            <person name="Rzeszutek E."/>
            <person name="Saraiva M."/>
            <person name="Secombes C.J."/>
            <person name="Seidl M.F."/>
            <person name="Snel B."/>
            <person name="Stassen J.H."/>
            <person name="Sykes S."/>
            <person name="Tripathy S."/>
            <person name="van den Berg H."/>
            <person name="Vega-Arreguin J.C."/>
            <person name="Wawra S."/>
            <person name="Young S.K."/>
            <person name="Zeng Q."/>
            <person name="Dieguez-Uribeondo J."/>
            <person name="Russ C."/>
            <person name="Tyler B.M."/>
            <person name="van West P."/>
        </authorList>
    </citation>
    <scope>NUCLEOTIDE SEQUENCE [LARGE SCALE GENOMIC DNA]</scope>
    <source>
        <strain evidence="7 8">CBS 223.65</strain>
    </source>
</reference>
<dbReference type="Pfam" id="PF07974">
    <property type="entry name" value="EGF_2"/>
    <property type="match status" value="1"/>
</dbReference>
<feature type="domain" description="EGF-like" evidence="6">
    <location>
        <begin position="217"/>
        <end position="263"/>
    </location>
</feature>
<keyword evidence="5" id="KW-0732">Signal</keyword>
<feature type="domain" description="EGF-like" evidence="6">
    <location>
        <begin position="300"/>
        <end position="333"/>
    </location>
</feature>
<dbReference type="GeneID" id="24126017"/>
<dbReference type="PROSITE" id="PS50026">
    <property type="entry name" value="EGF_3"/>
    <property type="match status" value="2"/>
</dbReference>
<evidence type="ECO:0000256" key="3">
    <source>
        <dbReference type="ARBA" id="ARBA00023157"/>
    </source>
</evidence>
<feature type="disulfide bond" evidence="4">
    <location>
        <begin position="323"/>
        <end position="332"/>
    </location>
</feature>
<evidence type="ECO:0000256" key="2">
    <source>
        <dbReference type="ARBA" id="ARBA00022737"/>
    </source>
</evidence>
<evidence type="ECO:0000256" key="4">
    <source>
        <dbReference type="PROSITE-ProRule" id="PRU00076"/>
    </source>
</evidence>
<dbReference type="RefSeq" id="XP_012197493.1">
    <property type="nucleotide sequence ID" value="XM_012342103.1"/>
</dbReference>
<dbReference type="PROSITE" id="PS00022">
    <property type="entry name" value="EGF_1"/>
    <property type="match status" value="2"/>
</dbReference>
<evidence type="ECO:0000313" key="7">
    <source>
        <dbReference type="EMBL" id="KDO31594.1"/>
    </source>
</evidence>
<dbReference type="PANTHER" id="PTHR24049">
    <property type="entry name" value="CRUMBS FAMILY MEMBER"/>
    <property type="match status" value="1"/>
</dbReference>
<sequence length="414" mass="42851">MKTAPWIIAGLLGVVAAATTKAPVPTLDRFNGVCSSDEECAKFPGTVCVFILSGDYSQGKCTPNYGKRPVCRGGQAGLCPSYQDPSSGYLNTQCVLIDKAMQPATDTDAIVPVATKNGSTPATVRFLLVAANETTEPPMASVSASGSGDGTVVRTPVKDQPCPTNPSLSLADPKCWFTTSYQNTTLTVQYKCVDYDMCLTQSAYSQESQKVKEAYCRPQGCVTGDKSLCNNRGTCQANSAIDVMLPRKYACRCYAGFTGTQCEKSDGTADCDVDCGQGGACIDNKCSCYKGYVGKNIRCDKCTSNDACENNNTCTIDTGKCDCKNGFNGPTCGGKLDICAGVTCSGGGYTSGASGKTCTCFCPKCPAGTTCTPCGGANGRDCSTCPASTRLSAGSPIHLAGLVAAFAACIGALL</sequence>
<dbReference type="KEGG" id="spar:SPRG_03523"/>
<evidence type="ECO:0000313" key="8">
    <source>
        <dbReference type="Proteomes" id="UP000030745"/>
    </source>
</evidence>
<dbReference type="InterPro" id="IPR013111">
    <property type="entry name" value="EGF_extracell"/>
</dbReference>
<evidence type="ECO:0000256" key="1">
    <source>
        <dbReference type="ARBA" id="ARBA00022536"/>
    </source>
</evidence>
<comment type="caution">
    <text evidence="4">Lacks conserved residue(s) required for the propagation of feature annotation.</text>
</comment>
<dbReference type="VEuPathDB" id="FungiDB:SPRG_03523"/>
<keyword evidence="8" id="KW-1185">Reference proteome</keyword>
<evidence type="ECO:0000259" key="6">
    <source>
        <dbReference type="PROSITE" id="PS50026"/>
    </source>
</evidence>
<proteinExistence type="predicted"/>
<feature type="signal peptide" evidence="5">
    <location>
        <begin position="1"/>
        <end position="17"/>
    </location>
</feature>
<dbReference type="PROSITE" id="PS01186">
    <property type="entry name" value="EGF_2"/>
    <property type="match status" value="2"/>
</dbReference>
<evidence type="ECO:0000256" key="5">
    <source>
        <dbReference type="SAM" id="SignalP"/>
    </source>
</evidence>
<dbReference type="Gene3D" id="2.10.25.10">
    <property type="entry name" value="Laminin"/>
    <property type="match status" value="2"/>
</dbReference>
<dbReference type="Proteomes" id="UP000030745">
    <property type="component" value="Unassembled WGS sequence"/>
</dbReference>
<keyword evidence="3 4" id="KW-1015">Disulfide bond</keyword>
<name>A0A067CLL7_SAPPC</name>
<dbReference type="InterPro" id="IPR000742">
    <property type="entry name" value="EGF"/>
</dbReference>
<dbReference type="SMART" id="SM00181">
    <property type="entry name" value="EGF"/>
    <property type="match status" value="3"/>
</dbReference>
<dbReference type="SUPFAM" id="SSF57196">
    <property type="entry name" value="EGF/Laminin"/>
    <property type="match status" value="1"/>
</dbReference>
<feature type="disulfide bond" evidence="4">
    <location>
        <begin position="253"/>
        <end position="262"/>
    </location>
</feature>
<dbReference type="AlphaFoldDB" id="A0A067CLL7"/>
<keyword evidence="2" id="KW-0677">Repeat</keyword>
<keyword evidence="1 4" id="KW-0245">EGF-like domain</keyword>
<dbReference type="EMBL" id="KK583197">
    <property type="protein sequence ID" value="KDO31594.1"/>
    <property type="molecule type" value="Genomic_DNA"/>
</dbReference>
<protein>
    <recommendedName>
        <fullName evidence="6">EGF-like domain-containing protein</fullName>
    </recommendedName>
</protein>
<dbReference type="OrthoDB" id="127422at2759"/>
<dbReference type="InterPro" id="IPR051022">
    <property type="entry name" value="Notch_Cell-Fate_Det"/>
</dbReference>